<gene>
    <name evidence="1" type="ORF">FEM48_Zijuj03G0019900</name>
</gene>
<comment type="caution">
    <text evidence="1">The sequence shown here is derived from an EMBL/GenBank/DDBJ whole genome shotgun (WGS) entry which is preliminary data.</text>
</comment>
<dbReference type="Proteomes" id="UP000813462">
    <property type="component" value="Unassembled WGS sequence"/>
</dbReference>
<evidence type="ECO:0000313" key="2">
    <source>
        <dbReference type="Proteomes" id="UP000813462"/>
    </source>
</evidence>
<reference evidence="1" key="1">
    <citation type="journal article" date="2021" name="Front. Plant Sci.">
        <title>Chromosome-Scale Genome Assembly for Chinese Sour Jujube and Insights Into Its Genome Evolution and Domestication Signature.</title>
        <authorList>
            <person name="Shen L.-Y."/>
            <person name="Luo H."/>
            <person name="Wang X.-L."/>
            <person name="Wang X.-M."/>
            <person name="Qiu X.-J."/>
            <person name="Liu H."/>
            <person name="Zhou S.-S."/>
            <person name="Jia K.-H."/>
            <person name="Nie S."/>
            <person name="Bao Y.-T."/>
            <person name="Zhang R.-G."/>
            <person name="Yun Q.-Z."/>
            <person name="Chai Y.-H."/>
            <person name="Lu J.-Y."/>
            <person name="Li Y."/>
            <person name="Zhao S.-W."/>
            <person name="Mao J.-F."/>
            <person name="Jia S.-G."/>
            <person name="Mao Y.-M."/>
        </authorList>
    </citation>
    <scope>NUCLEOTIDE SEQUENCE</scope>
    <source>
        <strain evidence="1">AT0</strain>
        <tissue evidence="1">Leaf</tissue>
    </source>
</reference>
<dbReference type="EMBL" id="JAEACU010000003">
    <property type="protein sequence ID" value="KAH7536752.1"/>
    <property type="molecule type" value="Genomic_DNA"/>
</dbReference>
<evidence type="ECO:0000313" key="1">
    <source>
        <dbReference type="EMBL" id="KAH7536752.1"/>
    </source>
</evidence>
<organism evidence="1 2">
    <name type="scientific">Ziziphus jujuba var. spinosa</name>
    <dbReference type="NCBI Taxonomy" id="714518"/>
    <lineage>
        <taxon>Eukaryota</taxon>
        <taxon>Viridiplantae</taxon>
        <taxon>Streptophyta</taxon>
        <taxon>Embryophyta</taxon>
        <taxon>Tracheophyta</taxon>
        <taxon>Spermatophyta</taxon>
        <taxon>Magnoliopsida</taxon>
        <taxon>eudicotyledons</taxon>
        <taxon>Gunneridae</taxon>
        <taxon>Pentapetalae</taxon>
        <taxon>rosids</taxon>
        <taxon>fabids</taxon>
        <taxon>Rosales</taxon>
        <taxon>Rhamnaceae</taxon>
        <taxon>Paliureae</taxon>
        <taxon>Ziziphus</taxon>
    </lineage>
</organism>
<sequence>MMMSLYSLNYRKYLSHVFAQSSENLCGNTYTKISFVKKVGSVHCKKVKVLQVSFGREVKFYGLPNLMHLMKEEEESCQNIVDINSIIAEHWRNHTGPALQELFTEEASNIDSTIVGLSGKSSLLPHPRSGAQLALSFSRYATLHFSDFRFHF</sequence>
<proteinExistence type="predicted"/>
<protein>
    <submittedName>
        <fullName evidence="1">Uncharacterized protein</fullName>
    </submittedName>
</protein>
<name>A0A978VMH7_ZIZJJ</name>
<accession>A0A978VMH7</accession>
<dbReference type="AlphaFoldDB" id="A0A978VMH7"/>